<accession>A0A2H3KY40</accession>
<dbReference type="EMBL" id="LYXE01000157">
    <property type="protein sequence ID" value="PDV97271.1"/>
    <property type="molecule type" value="Genomic_DNA"/>
</dbReference>
<protein>
    <recommendedName>
        <fullName evidence="1">THUMP-like domain-containing protein</fullName>
    </recommendedName>
</protein>
<dbReference type="GO" id="GO:0008168">
    <property type="term" value="F:methyltransferase activity"/>
    <property type="evidence" value="ECO:0007669"/>
    <property type="project" value="InterPro"/>
</dbReference>
<dbReference type="InterPro" id="IPR041497">
    <property type="entry name" value="Thump-like"/>
</dbReference>
<keyword evidence="3" id="KW-1185">Reference proteome</keyword>
<dbReference type="Pfam" id="PF09445">
    <property type="entry name" value="Methyltransf_15"/>
    <property type="match status" value="1"/>
</dbReference>
<reference evidence="2 3" key="1">
    <citation type="submission" date="2016-05" db="EMBL/GenBank/DDBJ databases">
        <authorList>
            <person name="Lavstsen T."/>
            <person name="Jespersen J.S."/>
        </authorList>
    </citation>
    <scope>NUCLEOTIDE SEQUENCE [LARGE SCALE GENOMIC DNA]</scope>
    <source>
        <strain evidence="2 3">B7-9</strain>
    </source>
</reference>
<organism evidence="2 3">
    <name type="scientific">Candidatus Chloroploca asiatica</name>
    <dbReference type="NCBI Taxonomy" id="1506545"/>
    <lineage>
        <taxon>Bacteria</taxon>
        <taxon>Bacillati</taxon>
        <taxon>Chloroflexota</taxon>
        <taxon>Chloroflexia</taxon>
        <taxon>Chloroflexales</taxon>
        <taxon>Chloroflexineae</taxon>
        <taxon>Oscillochloridaceae</taxon>
        <taxon>Candidatus Chloroploca</taxon>
    </lineage>
</organism>
<dbReference type="Gene3D" id="3.40.50.150">
    <property type="entry name" value="Vaccinia Virus protein VP39"/>
    <property type="match status" value="1"/>
</dbReference>
<dbReference type="PANTHER" id="PTHR14741:SF32">
    <property type="entry name" value="TRIMETHYLGUANOSINE SYNTHASE"/>
    <property type="match status" value="1"/>
</dbReference>
<dbReference type="Pfam" id="PF18096">
    <property type="entry name" value="Thump_like"/>
    <property type="match status" value="1"/>
</dbReference>
<comment type="caution">
    <text evidence="2">The sequence shown here is derived from an EMBL/GenBank/DDBJ whole genome shotgun (WGS) entry which is preliminary data.</text>
</comment>
<evidence type="ECO:0000313" key="3">
    <source>
        <dbReference type="Proteomes" id="UP000220922"/>
    </source>
</evidence>
<gene>
    <name evidence="2" type="ORF">A9Q02_05050</name>
</gene>
<dbReference type="InterPro" id="IPR019012">
    <property type="entry name" value="RNA_cap_Gua-N2-MeTrfase"/>
</dbReference>
<dbReference type="SUPFAM" id="SSF53335">
    <property type="entry name" value="S-adenosyl-L-methionine-dependent methyltransferases"/>
    <property type="match status" value="1"/>
</dbReference>
<dbReference type="OrthoDB" id="9810570at2"/>
<dbReference type="Proteomes" id="UP000220922">
    <property type="component" value="Unassembled WGS sequence"/>
</dbReference>
<evidence type="ECO:0000313" key="2">
    <source>
        <dbReference type="EMBL" id="PDV97271.1"/>
    </source>
</evidence>
<feature type="domain" description="THUMP-like" evidence="1">
    <location>
        <begin position="325"/>
        <end position="397"/>
    </location>
</feature>
<dbReference type="AlphaFoldDB" id="A0A2H3KY40"/>
<evidence type="ECO:0000259" key="1">
    <source>
        <dbReference type="Pfam" id="PF18096"/>
    </source>
</evidence>
<dbReference type="PANTHER" id="PTHR14741">
    <property type="entry name" value="S-ADENOSYLMETHIONINE-DEPENDENT METHYLTRANSFERASE RELATED"/>
    <property type="match status" value="1"/>
</dbReference>
<dbReference type="InterPro" id="IPR029063">
    <property type="entry name" value="SAM-dependent_MTases_sf"/>
</dbReference>
<dbReference type="GO" id="GO:0036261">
    <property type="term" value="P:7-methylguanosine cap hypermethylation"/>
    <property type="evidence" value="ECO:0007669"/>
    <property type="project" value="InterPro"/>
</dbReference>
<sequence>MDLVTFSWLLTSTGQAVLAELTPRLTGEATVLPELERLRRLCTPEQARAAVETVQLRQRARAKFSQAERLYFTREALEQASAASVAAHRATRLGRYRQVADLCCGIGGDALALATVGTMVTAVDRDPLRVAMCQANAEALGFGAQVSARVGDLLASPPPDAEALFCDPGRRRGDRRLKDVDAYEPPLNHVLGWQSVTPALAIKLAPGVPREALPGDAEVELVSLDGELKETTLWCGPLVSTRRRATVLHHLDATGGYQVATRSTEHPSPPPGHRLTPPATWLYEPDPAIIRAGMVTDLAVELDAAQLDPQIAYLTAPVHMPTPLARAWRILAWLPFQLKALRAHLRTLDAGEVTVKKRGSPLDTDQLARQLRGPGQRALVVVLTRVAGRPAAIICDPLQV</sequence>
<proteinExistence type="predicted"/>
<dbReference type="CDD" id="cd02440">
    <property type="entry name" value="AdoMet_MTases"/>
    <property type="match status" value="1"/>
</dbReference>
<name>A0A2H3KY40_9CHLR</name>